<dbReference type="EMBL" id="JAFNAA010000007">
    <property type="protein sequence ID" value="MBO1108191.1"/>
    <property type="molecule type" value="Genomic_DNA"/>
</dbReference>
<protein>
    <submittedName>
        <fullName evidence="7">Heme ABC transporter ATP-binding protein</fullName>
    </submittedName>
</protein>
<evidence type="ECO:0000256" key="4">
    <source>
        <dbReference type="ARBA" id="ARBA00022967"/>
    </source>
</evidence>
<dbReference type="AlphaFoldDB" id="A0A8I2B2S9"/>
<gene>
    <name evidence="7" type="ORF">J2R62_08145</name>
</gene>
<comment type="caution">
    <text evidence="7">The sequence shown here is derived from an EMBL/GenBank/DDBJ whole genome shotgun (WGS) entry which is preliminary data.</text>
</comment>
<dbReference type="SUPFAM" id="SSF52540">
    <property type="entry name" value="P-loop containing nucleoside triphosphate hydrolases"/>
    <property type="match status" value="1"/>
</dbReference>
<dbReference type="NCBIfam" id="NF010068">
    <property type="entry name" value="PRK13548.1"/>
    <property type="match status" value="1"/>
</dbReference>
<dbReference type="PROSITE" id="PS50893">
    <property type="entry name" value="ABC_TRANSPORTER_2"/>
    <property type="match status" value="1"/>
</dbReference>
<evidence type="ECO:0000259" key="6">
    <source>
        <dbReference type="PROSITE" id="PS50893"/>
    </source>
</evidence>
<dbReference type="RefSeq" id="WP_207541997.1">
    <property type="nucleotide sequence ID" value="NZ_JAFNAA010000007.1"/>
</dbReference>
<dbReference type="Pfam" id="PF00005">
    <property type="entry name" value="ABC_tran"/>
    <property type="match status" value="1"/>
</dbReference>
<evidence type="ECO:0000313" key="7">
    <source>
        <dbReference type="EMBL" id="MBO1108191.1"/>
    </source>
</evidence>
<dbReference type="GO" id="GO:0016887">
    <property type="term" value="F:ATP hydrolysis activity"/>
    <property type="evidence" value="ECO:0007669"/>
    <property type="project" value="InterPro"/>
</dbReference>
<keyword evidence="4" id="KW-1278">Translocase</keyword>
<dbReference type="Gene3D" id="3.40.50.300">
    <property type="entry name" value="P-loop containing nucleotide triphosphate hydrolases"/>
    <property type="match status" value="1"/>
</dbReference>
<evidence type="ECO:0000313" key="8">
    <source>
        <dbReference type="Proteomes" id="UP000664658"/>
    </source>
</evidence>
<keyword evidence="3 7" id="KW-0067">ATP-binding</keyword>
<dbReference type="InterPro" id="IPR003593">
    <property type="entry name" value="AAA+_ATPase"/>
</dbReference>
<dbReference type="PANTHER" id="PTHR42794:SF1">
    <property type="entry name" value="HEMIN IMPORT ATP-BINDING PROTEIN HMUV"/>
    <property type="match status" value="1"/>
</dbReference>
<dbReference type="SMART" id="SM00382">
    <property type="entry name" value="AAA"/>
    <property type="match status" value="1"/>
</dbReference>
<feature type="domain" description="ABC transporter" evidence="6">
    <location>
        <begin position="4"/>
        <end position="252"/>
    </location>
</feature>
<dbReference type="CDD" id="cd03214">
    <property type="entry name" value="ABC_Iron-Siderophores_B12_Hemin"/>
    <property type="match status" value="1"/>
</dbReference>
<evidence type="ECO:0000256" key="5">
    <source>
        <dbReference type="ARBA" id="ARBA00037066"/>
    </source>
</evidence>
<accession>A0A8I2B2S9</accession>
<evidence type="ECO:0000256" key="1">
    <source>
        <dbReference type="ARBA" id="ARBA00022448"/>
    </source>
</evidence>
<dbReference type="GO" id="GO:0005524">
    <property type="term" value="F:ATP binding"/>
    <property type="evidence" value="ECO:0007669"/>
    <property type="project" value="UniProtKB-KW"/>
</dbReference>
<evidence type="ECO:0000256" key="2">
    <source>
        <dbReference type="ARBA" id="ARBA00022741"/>
    </source>
</evidence>
<keyword evidence="2" id="KW-0547">Nucleotide-binding</keyword>
<sequence length="267" mass="29292">MTVVELRNLTLQRGRRQILSQLSLDLRAGELTVLLGPNGTGKSTLLKCISGEIAAQGEIRLFGQPQSQWPAPILARRMAILPQSSALSFSFLAREVVALGRLPHASGKIADEVIIQRCLQAVGAEHLADSAYTVLSGGEKQRIHFARVLAQLDEHMVDSPQTEREPTAAAPKLLMLDEPTSALDLSHQHQTLQTAQRRARQGDAVLVILHDLNLAARYADRVLLLNHGQIQADGSPEEVLTAERIKQIFAFDAQVFRHPETGRLHIG</sequence>
<comment type="function">
    <text evidence="5">Part of the ABC transporter complex HmuTUV involved in hemin import. Responsible for energy coupling to the transport system.</text>
</comment>
<dbReference type="InterPro" id="IPR027417">
    <property type="entry name" value="P-loop_NTPase"/>
</dbReference>
<dbReference type="PANTHER" id="PTHR42794">
    <property type="entry name" value="HEMIN IMPORT ATP-BINDING PROTEIN HMUV"/>
    <property type="match status" value="1"/>
</dbReference>
<dbReference type="InterPro" id="IPR003439">
    <property type="entry name" value="ABC_transporter-like_ATP-bd"/>
</dbReference>
<evidence type="ECO:0000256" key="3">
    <source>
        <dbReference type="ARBA" id="ARBA00022840"/>
    </source>
</evidence>
<dbReference type="Proteomes" id="UP000664658">
    <property type="component" value="Unassembled WGS sequence"/>
</dbReference>
<name>A0A8I2B2S9_PLESH</name>
<keyword evidence="1" id="KW-0813">Transport</keyword>
<organism evidence="7 8">
    <name type="scientific">Plesiomonas shigelloides</name>
    <name type="common">Aeromonas shigelloides</name>
    <dbReference type="NCBI Taxonomy" id="703"/>
    <lineage>
        <taxon>Bacteria</taxon>
        <taxon>Pseudomonadati</taxon>
        <taxon>Pseudomonadota</taxon>
        <taxon>Gammaproteobacteria</taxon>
        <taxon>Enterobacterales</taxon>
        <taxon>Enterobacteriaceae</taxon>
        <taxon>Plesiomonas</taxon>
    </lineage>
</organism>
<reference evidence="7" key="1">
    <citation type="submission" date="2021-03" db="EMBL/GenBank/DDBJ databases">
        <title>Plesiomonas shigelloides zfcc0051, isolated from zebrafish feces.</title>
        <authorList>
            <person name="Vanderhoek Z."/>
            <person name="Gaulke C."/>
        </authorList>
    </citation>
    <scope>NUCLEOTIDE SEQUENCE</scope>
    <source>
        <strain evidence="7">Zfcc0051</strain>
    </source>
</reference>
<proteinExistence type="predicted"/>